<protein>
    <submittedName>
        <fullName evidence="1">Uncharacterized protein</fullName>
    </submittedName>
</protein>
<reference evidence="1 2" key="1">
    <citation type="submission" date="2018-01" db="EMBL/GenBank/DDBJ databases">
        <title>A novel member of the phylum Bacteroidetes isolated from glacier ice.</title>
        <authorList>
            <person name="Liu Q."/>
            <person name="Xin Y.-H."/>
        </authorList>
    </citation>
    <scope>NUCLEOTIDE SEQUENCE [LARGE SCALE GENOMIC DNA]</scope>
    <source>
        <strain evidence="1 2">RB1R16</strain>
    </source>
</reference>
<evidence type="ECO:0000313" key="1">
    <source>
        <dbReference type="EMBL" id="PQJ12862.1"/>
    </source>
</evidence>
<sequence>MAQIVGQTTGKEKVAGRTVKELAVTMRLVNSTGTGTVTTLPVLRNITVKSILHRVGTDHTILEGNLQNYAVDSHYERGLEAIVSATYLEQKGLGQALLHIRITLPDVINCHSGDMLETDVSVLSGTYTSYFNVAQCVTDIQWVDAFGVEHGIPYIAIKAVQGAVASHPEVIGDGVQTITLLNFDQGLATTAATTDANQVVTGIQLNTNIGTFNETADHLNSRSMRMFETQTARYIRGQCYRIHSHNGALMHDVRITLTMNAALNTAANNFIVVRGYKHDGETHIRAHETMHKHQTAHVQHVAKHIGNDAISKSLNAARNGARHLR</sequence>
<keyword evidence="2" id="KW-1185">Reference proteome</keyword>
<proteinExistence type="predicted"/>
<comment type="caution">
    <text evidence="1">The sequence shown here is derived from an EMBL/GenBank/DDBJ whole genome shotgun (WGS) entry which is preliminary data.</text>
</comment>
<dbReference type="AlphaFoldDB" id="A0A2S7T0Y8"/>
<dbReference type="Proteomes" id="UP000239872">
    <property type="component" value="Unassembled WGS sequence"/>
</dbReference>
<dbReference type="EMBL" id="PPSL01000001">
    <property type="protein sequence ID" value="PQJ12862.1"/>
    <property type="molecule type" value="Genomic_DNA"/>
</dbReference>
<organism evidence="1 2">
    <name type="scientific">Flavipsychrobacter stenotrophus</name>
    <dbReference type="NCBI Taxonomy" id="2077091"/>
    <lineage>
        <taxon>Bacteria</taxon>
        <taxon>Pseudomonadati</taxon>
        <taxon>Bacteroidota</taxon>
        <taxon>Chitinophagia</taxon>
        <taxon>Chitinophagales</taxon>
        <taxon>Chitinophagaceae</taxon>
        <taxon>Flavipsychrobacter</taxon>
    </lineage>
</organism>
<gene>
    <name evidence="1" type="ORF">CJD36_003715</name>
</gene>
<accession>A0A2S7T0Y8</accession>
<name>A0A2S7T0Y8_9BACT</name>
<dbReference type="RefSeq" id="WP_105037746.1">
    <property type="nucleotide sequence ID" value="NZ_PPSL01000001.1"/>
</dbReference>
<evidence type="ECO:0000313" key="2">
    <source>
        <dbReference type="Proteomes" id="UP000239872"/>
    </source>
</evidence>